<dbReference type="AlphaFoldDB" id="A0A9P6SZ83"/>
<name>A0A9P6SZ83_9FUNG</name>
<feature type="domain" description="NodB homology" evidence="6">
    <location>
        <begin position="38"/>
        <end position="218"/>
    </location>
</feature>
<dbReference type="InterPro" id="IPR002509">
    <property type="entry name" value="NODB_dom"/>
</dbReference>
<keyword evidence="5" id="KW-0119">Carbohydrate metabolism</keyword>
<accession>A0A9P6SZ83</accession>
<keyword evidence="8" id="KW-1185">Reference proteome</keyword>
<dbReference type="OrthoDB" id="407355at2759"/>
<evidence type="ECO:0000313" key="8">
    <source>
        <dbReference type="Proteomes" id="UP000703661"/>
    </source>
</evidence>
<evidence type="ECO:0000256" key="5">
    <source>
        <dbReference type="ARBA" id="ARBA00023277"/>
    </source>
</evidence>
<dbReference type="SUPFAM" id="SSF88713">
    <property type="entry name" value="Glycoside hydrolase/deacetylase"/>
    <property type="match status" value="1"/>
</dbReference>
<evidence type="ECO:0000256" key="1">
    <source>
        <dbReference type="ARBA" id="ARBA00001941"/>
    </source>
</evidence>
<evidence type="ECO:0000259" key="6">
    <source>
        <dbReference type="PROSITE" id="PS51677"/>
    </source>
</evidence>
<dbReference type="GO" id="GO:0016810">
    <property type="term" value="F:hydrolase activity, acting on carbon-nitrogen (but not peptide) bonds"/>
    <property type="evidence" value="ECO:0007669"/>
    <property type="project" value="InterPro"/>
</dbReference>
<dbReference type="PROSITE" id="PS51677">
    <property type="entry name" value="NODB"/>
    <property type="match status" value="1"/>
</dbReference>
<sequence>MPTFFDKYVSESDHQKAANHALQKLNLDGIITSRTIPNILAIIFDDGPFEYTEKLFDFLKEESTRVTFFLNGESRGDIHEFGNAVRRAYEEGHQIGLHAWNHADLTTLSEDEIREEMSWNIIGVRPVYMRPSCGYVDDRSEGYLHKNGYKIVNWSTDTNDWRHPDDVEASMKAYESALTRSDAHKNGYIALQHNTIESTAENLAPVVARYAKENGFKV</sequence>
<keyword evidence="2" id="KW-0479">Metal-binding</keyword>
<evidence type="ECO:0000256" key="4">
    <source>
        <dbReference type="ARBA" id="ARBA00022801"/>
    </source>
</evidence>
<comment type="cofactor">
    <cofactor evidence="1">
        <name>Co(2+)</name>
        <dbReference type="ChEBI" id="CHEBI:48828"/>
    </cofactor>
</comment>
<protein>
    <submittedName>
        <fullName evidence="7">Chitin deacetylase</fullName>
    </submittedName>
</protein>
<evidence type="ECO:0000313" key="7">
    <source>
        <dbReference type="EMBL" id="KAG0013065.1"/>
    </source>
</evidence>
<reference evidence="7" key="1">
    <citation type="journal article" date="2020" name="Fungal Divers.">
        <title>Resolving the Mortierellaceae phylogeny through synthesis of multi-gene phylogenetics and phylogenomics.</title>
        <authorList>
            <person name="Vandepol N."/>
            <person name="Liber J."/>
            <person name="Desiro A."/>
            <person name="Na H."/>
            <person name="Kennedy M."/>
            <person name="Barry K."/>
            <person name="Grigoriev I.V."/>
            <person name="Miller A.N."/>
            <person name="O'Donnell K."/>
            <person name="Stajich J.E."/>
            <person name="Bonito G."/>
        </authorList>
    </citation>
    <scope>NUCLEOTIDE SEQUENCE</scope>
    <source>
        <strain evidence="7">NRRL 2769</strain>
    </source>
</reference>
<evidence type="ECO:0000256" key="2">
    <source>
        <dbReference type="ARBA" id="ARBA00022723"/>
    </source>
</evidence>
<dbReference type="GO" id="GO:0046872">
    <property type="term" value="F:metal ion binding"/>
    <property type="evidence" value="ECO:0007669"/>
    <property type="project" value="UniProtKB-KW"/>
</dbReference>
<dbReference type="Proteomes" id="UP000703661">
    <property type="component" value="Unassembled WGS sequence"/>
</dbReference>
<evidence type="ECO:0000256" key="3">
    <source>
        <dbReference type="ARBA" id="ARBA00022729"/>
    </source>
</evidence>
<dbReference type="GO" id="GO:0005975">
    <property type="term" value="P:carbohydrate metabolic process"/>
    <property type="evidence" value="ECO:0007669"/>
    <property type="project" value="InterPro"/>
</dbReference>
<dbReference type="EMBL" id="JAAAID010000896">
    <property type="protein sequence ID" value="KAG0013065.1"/>
    <property type="molecule type" value="Genomic_DNA"/>
</dbReference>
<dbReference type="PANTHER" id="PTHR46471">
    <property type="entry name" value="CHITIN DEACETYLASE"/>
    <property type="match status" value="1"/>
</dbReference>
<keyword evidence="4" id="KW-0378">Hydrolase</keyword>
<dbReference type="Gene3D" id="3.20.20.370">
    <property type="entry name" value="Glycoside hydrolase/deacetylase"/>
    <property type="match status" value="1"/>
</dbReference>
<comment type="caution">
    <text evidence="7">The sequence shown here is derived from an EMBL/GenBank/DDBJ whole genome shotgun (WGS) entry which is preliminary data.</text>
</comment>
<dbReference type="PANTHER" id="PTHR46471:SF2">
    <property type="entry name" value="CHITIN DEACETYLASE-RELATED"/>
    <property type="match status" value="1"/>
</dbReference>
<dbReference type="InterPro" id="IPR011330">
    <property type="entry name" value="Glyco_hydro/deAcase_b/a-brl"/>
</dbReference>
<dbReference type="Pfam" id="PF01522">
    <property type="entry name" value="Polysacc_deac_1"/>
    <property type="match status" value="1"/>
</dbReference>
<organism evidence="7 8">
    <name type="scientific">Entomortierella chlamydospora</name>
    <dbReference type="NCBI Taxonomy" id="101097"/>
    <lineage>
        <taxon>Eukaryota</taxon>
        <taxon>Fungi</taxon>
        <taxon>Fungi incertae sedis</taxon>
        <taxon>Mucoromycota</taxon>
        <taxon>Mortierellomycotina</taxon>
        <taxon>Mortierellomycetes</taxon>
        <taxon>Mortierellales</taxon>
        <taxon>Mortierellaceae</taxon>
        <taxon>Entomortierella</taxon>
    </lineage>
</organism>
<proteinExistence type="predicted"/>
<keyword evidence="3" id="KW-0732">Signal</keyword>
<gene>
    <name evidence="7" type="primary">CDA2_9</name>
    <name evidence="7" type="ORF">BGZ80_011308</name>
</gene>